<sequence length="189" mass="21244">MKELSPTAAKIADLAESYIQSRGFNGFSFRDIQNDLGIKTASIHYHFKTKQDLAEAVFERYLANYEAALIQIESQPSSAEEKIEALADIFIGVREQDKLCLCGMYASDFYSLADGLEGLLSRFVQTNEQWLQKIIDQGVENGEFDLRVESAHVARLIFVALEGSMLLSQFKDADYIRSVKASCLALLKR</sequence>
<keyword evidence="3" id="KW-0804">Transcription</keyword>
<dbReference type="InterPro" id="IPR009057">
    <property type="entry name" value="Homeodomain-like_sf"/>
</dbReference>
<keyword evidence="1" id="KW-0805">Transcription regulation</keyword>
<evidence type="ECO:0000313" key="9">
    <source>
        <dbReference type="Proteomes" id="UP001059912"/>
    </source>
</evidence>
<evidence type="ECO:0000313" key="8">
    <source>
        <dbReference type="Proteomes" id="UP001058687"/>
    </source>
</evidence>
<evidence type="ECO:0000256" key="1">
    <source>
        <dbReference type="ARBA" id="ARBA00023015"/>
    </source>
</evidence>
<feature type="DNA-binding region" description="H-T-H motif" evidence="4">
    <location>
        <begin position="28"/>
        <end position="47"/>
    </location>
</feature>
<dbReference type="RefSeq" id="WP_255902302.1">
    <property type="nucleotide sequence ID" value="NZ_CP050465.1"/>
</dbReference>
<dbReference type="SUPFAM" id="SSF46689">
    <property type="entry name" value="Homeodomain-like"/>
    <property type="match status" value="1"/>
</dbReference>
<feature type="domain" description="HTH tetR-type" evidence="5">
    <location>
        <begin position="5"/>
        <end position="65"/>
    </location>
</feature>
<dbReference type="SUPFAM" id="SSF48498">
    <property type="entry name" value="Tetracyclin repressor-like, C-terminal domain"/>
    <property type="match status" value="1"/>
</dbReference>
<evidence type="ECO:0000256" key="3">
    <source>
        <dbReference type="ARBA" id="ARBA00023163"/>
    </source>
</evidence>
<evidence type="ECO:0000256" key="2">
    <source>
        <dbReference type="ARBA" id="ARBA00023125"/>
    </source>
</evidence>
<dbReference type="PANTHER" id="PTHR47506:SF6">
    <property type="entry name" value="HTH-TYPE TRANSCRIPTIONAL REPRESSOR NEMR"/>
    <property type="match status" value="1"/>
</dbReference>
<dbReference type="GO" id="GO:0003677">
    <property type="term" value="F:DNA binding"/>
    <property type="evidence" value="ECO:0007669"/>
    <property type="project" value="UniProtKB-UniRule"/>
</dbReference>
<dbReference type="AlphaFoldDB" id="A0AAE9N1P7"/>
<reference evidence="6" key="1">
    <citation type="submission" date="2020-03" db="EMBL/GenBank/DDBJ databases">
        <title>Five strains of Vibrio campbellii isolated from Mariana Trench.</title>
        <authorList>
            <person name="Liang J."/>
            <person name="Zhang X.-H."/>
        </authorList>
    </citation>
    <scope>NUCLEOTIDE SEQUENCE</scope>
    <source>
        <strain evidence="7">LJC013</strain>
        <strain evidence="6">LJC014</strain>
    </source>
</reference>
<organism evidence="6 8">
    <name type="scientific">Vibrio campbellii</name>
    <dbReference type="NCBI Taxonomy" id="680"/>
    <lineage>
        <taxon>Bacteria</taxon>
        <taxon>Pseudomonadati</taxon>
        <taxon>Pseudomonadota</taxon>
        <taxon>Gammaproteobacteria</taxon>
        <taxon>Vibrionales</taxon>
        <taxon>Vibrionaceae</taxon>
        <taxon>Vibrio</taxon>
    </lineage>
</organism>
<keyword evidence="2 4" id="KW-0238">DNA-binding</keyword>
<dbReference type="Pfam" id="PF00440">
    <property type="entry name" value="TetR_N"/>
    <property type="match status" value="1"/>
</dbReference>
<dbReference type="Proteomes" id="UP001058687">
    <property type="component" value="Chromosome 2"/>
</dbReference>
<name>A0AAE9N1P7_9VIBR</name>
<accession>A0AAE9N1P7</accession>
<gene>
    <name evidence="6" type="ORF">HB761_24415</name>
    <name evidence="7" type="ORF">HB762_22370</name>
</gene>
<dbReference type="InterPro" id="IPR036271">
    <property type="entry name" value="Tet_transcr_reg_TetR-rel_C_sf"/>
</dbReference>
<evidence type="ECO:0000256" key="4">
    <source>
        <dbReference type="PROSITE-ProRule" id="PRU00335"/>
    </source>
</evidence>
<evidence type="ECO:0000313" key="6">
    <source>
        <dbReference type="EMBL" id="UTZ29716.1"/>
    </source>
</evidence>
<dbReference type="EMBL" id="CP050468">
    <property type="protein sequence ID" value="UTZ29716.1"/>
    <property type="molecule type" value="Genomic_DNA"/>
</dbReference>
<evidence type="ECO:0000313" key="7">
    <source>
        <dbReference type="EMBL" id="UTZ33984.1"/>
    </source>
</evidence>
<dbReference type="EMBL" id="CP050471">
    <property type="protein sequence ID" value="UTZ33984.1"/>
    <property type="molecule type" value="Genomic_DNA"/>
</dbReference>
<keyword evidence="9" id="KW-1185">Reference proteome</keyword>
<proteinExistence type="predicted"/>
<dbReference type="InterPro" id="IPR001647">
    <property type="entry name" value="HTH_TetR"/>
</dbReference>
<evidence type="ECO:0000259" key="5">
    <source>
        <dbReference type="PROSITE" id="PS50977"/>
    </source>
</evidence>
<dbReference type="Proteomes" id="UP001059912">
    <property type="component" value="Chromosome 2"/>
</dbReference>
<dbReference type="Gene3D" id="1.10.357.10">
    <property type="entry name" value="Tetracycline Repressor, domain 2"/>
    <property type="match status" value="1"/>
</dbReference>
<protein>
    <submittedName>
        <fullName evidence="6">TetR/AcrR family transcriptional regulator</fullName>
    </submittedName>
</protein>
<dbReference type="PROSITE" id="PS50977">
    <property type="entry name" value="HTH_TETR_2"/>
    <property type="match status" value="1"/>
</dbReference>
<dbReference type="PANTHER" id="PTHR47506">
    <property type="entry name" value="TRANSCRIPTIONAL REGULATORY PROTEIN"/>
    <property type="match status" value="1"/>
</dbReference>